<proteinExistence type="predicted"/>
<name>A0A1Z5RK84_SORBI</name>
<sequence>MEMVVVVKNMHRIEGLGLARLTAPPGGSPVKGRPPATPPTSRSIRNSLLRGQVHCLGLTQDYKGRGYITFQS</sequence>
<evidence type="ECO:0000256" key="1">
    <source>
        <dbReference type="SAM" id="MobiDB-lite"/>
    </source>
</evidence>
<dbReference type="Proteomes" id="UP000000768">
    <property type="component" value="Chromosome 5"/>
</dbReference>
<dbReference type="EMBL" id="CM000764">
    <property type="protein sequence ID" value="OQU84077.1"/>
    <property type="molecule type" value="Genomic_DNA"/>
</dbReference>
<reference evidence="2 3" key="1">
    <citation type="journal article" date="2009" name="Nature">
        <title>The Sorghum bicolor genome and the diversification of grasses.</title>
        <authorList>
            <person name="Paterson A.H."/>
            <person name="Bowers J.E."/>
            <person name="Bruggmann R."/>
            <person name="Dubchak I."/>
            <person name="Grimwood J."/>
            <person name="Gundlach H."/>
            <person name="Haberer G."/>
            <person name="Hellsten U."/>
            <person name="Mitros T."/>
            <person name="Poliakov A."/>
            <person name="Schmutz J."/>
            <person name="Spannagl M."/>
            <person name="Tang H."/>
            <person name="Wang X."/>
            <person name="Wicker T."/>
            <person name="Bharti A.K."/>
            <person name="Chapman J."/>
            <person name="Feltus F.A."/>
            <person name="Gowik U."/>
            <person name="Grigoriev I.V."/>
            <person name="Lyons E."/>
            <person name="Maher C.A."/>
            <person name="Martis M."/>
            <person name="Narechania A."/>
            <person name="Otillar R.P."/>
            <person name="Penning B.W."/>
            <person name="Salamov A.A."/>
            <person name="Wang Y."/>
            <person name="Zhang L."/>
            <person name="Carpita N.C."/>
            <person name="Freeling M."/>
            <person name="Gingle A.R."/>
            <person name="Hash C.T."/>
            <person name="Keller B."/>
            <person name="Klein P."/>
            <person name="Kresovich S."/>
            <person name="McCann M.C."/>
            <person name="Ming R."/>
            <person name="Peterson D.G."/>
            <person name="Mehboob-ur-Rahman"/>
            <person name="Ware D."/>
            <person name="Westhoff P."/>
            <person name="Mayer K.F."/>
            <person name="Messing J."/>
            <person name="Rokhsar D.S."/>
        </authorList>
    </citation>
    <scope>NUCLEOTIDE SEQUENCE [LARGE SCALE GENOMIC DNA]</scope>
    <source>
        <strain evidence="3">cv. BTx623</strain>
    </source>
</reference>
<dbReference type="InParanoid" id="A0A1Z5RK84"/>
<dbReference type="Gramene" id="OQU84077">
    <property type="protein sequence ID" value="OQU84077"/>
    <property type="gene ID" value="SORBI_3005G225901"/>
</dbReference>
<accession>A0A1Z5RK84</accession>
<evidence type="ECO:0000313" key="3">
    <source>
        <dbReference type="Proteomes" id="UP000000768"/>
    </source>
</evidence>
<feature type="region of interest" description="Disordered" evidence="1">
    <location>
        <begin position="19"/>
        <end position="43"/>
    </location>
</feature>
<dbReference type="AlphaFoldDB" id="A0A1Z5RK84"/>
<evidence type="ECO:0000313" key="2">
    <source>
        <dbReference type="EMBL" id="OQU84077.1"/>
    </source>
</evidence>
<protein>
    <submittedName>
        <fullName evidence="2">Uncharacterized protein</fullName>
    </submittedName>
</protein>
<reference evidence="3" key="2">
    <citation type="journal article" date="2018" name="Plant J.">
        <title>The Sorghum bicolor reference genome: improved assembly, gene annotations, a transcriptome atlas, and signatures of genome organization.</title>
        <authorList>
            <person name="McCormick R.F."/>
            <person name="Truong S.K."/>
            <person name="Sreedasyam A."/>
            <person name="Jenkins J."/>
            <person name="Shu S."/>
            <person name="Sims D."/>
            <person name="Kennedy M."/>
            <person name="Amirebrahimi M."/>
            <person name="Weers B.D."/>
            <person name="McKinley B."/>
            <person name="Mattison A."/>
            <person name="Morishige D.T."/>
            <person name="Grimwood J."/>
            <person name="Schmutz J."/>
            <person name="Mullet J.E."/>
        </authorList>
    </citation>
    <scope>NUCLEOTIDE SEQUENCE [LARGE SCALE GENOMIC DNA]</scope>
    <source>
        <strain evidence="3">cv. BTx623</strain>
    </source>
</reference>
<keyword evidence="3" id="KW-1185">Reference proteome</keyword>
<gene>
    <name evidence="2" type="ORF">SORBI_3005G225901</name>
</gene>
<organism evidence="2 3">
    <name type="scientific">Sorghum bicolor</name>
    <name type="common">Sorghum</name>
    <name type="synonym">Sorghum vulgare</name>
    <dbReference type="NCBI Taxonomy" id="4558"/>
    <lineage>
        <taxon>Eukaryota</taxon>
        <taxon>Viridiplantae</taxon>
        <taxon>Streptophyta</taxon>
        <taxon>Embryophyta</taxon>
        <taxon>Tracheophyta</taxon>
        <taxon>Spermatophyta</taxon>
        <taxon>Magnoliopsida</taxon>
        <taxon>Liliopsida</taxon>
        <taxon>Poales</taxon>
        <taxon>Poaceae</taxon>
        <taxon>PACMAD clade</taxon>
        <taxon>Panicoideae</taxon>
        <taxon>Andropogonodae</taxon>
        <taxon>Andropogoneae</taxon>
        <taxon>Sorghinae</taxon>
        <taxon>Sorghum</taxon>
    </lineage>
</organism>